<dbReference type="GO" id="GO:0017000">
    <property type="term" value="P:antibiotic biosynthetic process"/>
    <property type="evidence" value="ECO:0007669"/>
    <property type="project" value="UniProtKB-ARBA"/>
</dbReference>
<dbReference type="FunFam" id="3.40.50.2000:FF:000009">
    <property type="entry name" value="Sterol 3-beta-glucosyltransferase UGT80A2"/>
    <property type="match status" value="1"/>
</dbReference>
<keyword evidence="3" id="KW-1185">Reference proteome</keyword>
<dbReference type="KEGG" id="mlj:MLAC_19720"/>
<dbReference type="GO" id="GO:0008194">
    <property type="term" value="F:UDP-glycosyltransferase activity"/>
    <property type="evidence" value="ECO:0007669"/>
    <property type="project" value="InterPro"/>
</dbReference>
<dbReference type="InterPro" id="IPR002213">
    <property type="entry name" value="UDP_glucos_trans"/>
</dbReference>
<sequence length="363" mass="37887">MAVPPNLLGFAESAGLAAVAYGPDSREAMNPATDLVRNLATKLRNPMSMLTEVIEHLSQVKADKGATLVSLAPGADLILAGINEQGVAASVAQYHGIPLAALDVFPAQLWASGGLGPLVTKETDDAARRALGLPAATGSATRLEIQAYEQLCVPGLAAEWAELDVRRPFVGALTLELPTDADDEVSSWTSAGTPPIYFGFGSTPIASWADTVTMIGAACAELGERALICSGPNDFTQIPQFDHVKVVDAVRHAAIFPACRAVVHHGGAGTTAAGMRAGLPTLILWFWLDQPMWAGAIERLKVGSGRAFSATTPQSLVADLRSILTAQCRARAREIAAQMTEPAKSMASAADLLEDAARVESVG</sequence>
<dbReference type="AlphaFoldDB" id="A0A7I7NJW6"/>
<name>A0A7I7NJW6_9MYCO</name>
<evidence type="ECO:0000313" key="2">
    <source>
        <dbReference type="EMBL" id="BBX96678.1"/>
    </source>
</evidence>
<evidence type="ECO:0000313" key="3">
    <source>
        <dbReference type="Proteomes" id="UP000466396"/>
    </source>
</evidence>
<gene>
    <name evidence="2" type="ORF">MLAC_19720</name>
</gene>
<dbReference type="InterPro" id="IPR050426">
    <property type="entry name" value="Glycosyltransferase_28"/>
</dbReference>
<dbReference type="PANTHER" id="PTHR48050">
    <property type="entry name" value="STEROL 3-BETA-GLUCOSYLTRANSFERASE"/>
    <property type="match status" value="1"/>
</dbReference>
<dbReference type="CDD" id="cd03784">
    <property type="entry name" value="GT1_Gtf-like"/>
    <property type="match status" value="1"/>
</dbReference>
<dbReference type="Pfam" id="PF06722">
    <property type="entry name" value="EryCIII-like_C"/>
    <property type="match status" value="1"/>
</dbReference>
<evidence type="ECO:0000259" key="1">
    <source>
        <dbReference type="Pfam" id="PF06722"/>
    </source>
</evidence>
<dbReference type="PANTHER" id="PTHR48050:SF13">
    <property type="entry name" value="STEROL 3-BETA-GLUCOSYLTRANSFERASE UGT80A2"/>
    <property type="match status" value="1"/>
</dbReference>
<organism evidence="2 3">
    <name type="scientific">Mycobacterium lacus</name>
    <dbReference type="NCBI Taxonomy" id="169765"/>
    <lineage>
        <taxon>Bacteria</taxon>
        <taxon>Bacillati</taxon>
        <taxon>Actinomycetota</taxon>
        <taxon>Actinomycetes</taxon>
        <taxon>Mycobacteriales</taxon>
        <taxon>Mycobacteriaceae</taxon>
        <taxon>Mycobacterium</taxon>
    </lineage>
</organism>
<feature type="domain" description="Erythromycin biosynthesis protein CIII-like C-terminal" evidence="1">
    <location>
        <begin position="234"/>
        <end position="340"/>
    </location>
</feature>
<dbReference type="EMBL" id="AP022581">
    <property type="protein sequence ID" value="BBX96678.1"/>
    <property type="molecule type" value="Genomic_DNA"/>
</dbReference>
<keyword evidence="2" id="KW-0808">Transferase</keyword>
<reference evidence="2 3" key="1">
    <citation type="journal article" date="2019" name="Emerg. Microbes Infect.">
        <title>Comprehensive subspecies identification of 175 nontuberculous mycobacteria species based on 7547 genomic profiles.</title>
        <authorList>
            <person name="Matsumoto Y."/>
            <person name="Kinjo T."/>
            <person name="Motooka D."/>
            <person name="Nabeya D."/>
            <person name="Jung N."/>
            <person name="Uechi K."/>
            <person name="Horii T."/>
            <person name="Iida T."/>
            <person name="Fujita J."/>
            <person name="Nakamura S."/>
        </authorList>
    </citation>
    <scope>NUCLEOTIDE SEQUENCE [LARGE SCALE GENOMIC DNA]</scope>
    <source>
        <strain evidence="2 3">JCM 15657</strain>
    </source>
</reference>
<accession>A0A7I7NJW6</accession>
<dbReference type="SUPFAM" id="SSF53756">
    <property type="entry name" value="UDP-Glycosyltransferase/glycogen phosphorylase"/>
    <property type="match status" value="1"/>
</dbReference>
<protein>
    <submittedName>
        <fullName evidence="2">Putative glycosyltransferase</fullName>
    </submittedName>
</protein>
<dbReference type="Gene3D" id="3.40.50.2000">
    <property type="entry name" value="Glycogen Phosphorylase B"/>
    <property type="match status" value="2"/>
</dbReference>
<dbReference type="GO" id="GO:0016758">
    <property type="term" value="F:hexosyltransferase activity"/>
    <property type="evidence" value="ECO:0007669"/>
    <property type="project" value="UniProtKB-ARBA"/>
</dbReference>
<dbReference type="Proteomes" id="UP000466396">
    <property type="component" value="Chromosome"/>
</dbReference>
<proteinExistence type="predicted"/>
<dbReference type="InterPro" id="IPR010610">
    <property type="entry name" value="EryCIII-like_C"/>
</dbReference>